<dbReference type="AlphaFoldDB" id="A0A2S6IHD0"/>
<dbReference type="InterPro" id="IPR001173">
    <property type="entry name" value="Glyco_trans_2-like"/>
</dbReference>
<proteinExistence type="predicted"/>
<dbReference type="CDD" id="cd06433">
    <property type="entry name" value="GT_2_WfgS_like"/>
    <property type="match status" value="1"/>
</dbReference>
<evidence type="ECO:0000313" key="2">
    <source>
        <dbReference type="EMBL" id="PPK93605.1"/>
    </source>
</evidence>
<evidence type="ECO:0000259" key="1">
    <source>
        <dbReference type="Pfam" id="PF00535"/>
    </source>
</evidence>
<dbReference type="Gene3D" id="3.90.550.10">
    <property type="entry name" value="Spore Coat Polysaccharide Biosynthesis Protein SpsA, Chain A"/>
    <property type="match status" value="1"/>
</dbReference>
<dbReference type="Proteomes" id="UP000239002">
    <property type="component" value="Unassembled WGS sequence"/>
</dbReference>
<organism evidence="2 3">
    <name type="scientific">Nonlabens xylanidelens</name>
    <dbReference type="NCBI Taxonomy" id="191564"/>
    <lineage>
        <taxon>Bacteria</taxon>
        <taxon>Pseudomonadati</taxon>
        <taxon>Bacteroidota</taxon>
        <taxon>Flavobacteriia</taxon>
        <taxon>Flavobacteriales</taxon>
        <taxon>Flavobacteriaceae</taxon>
        <taxon>Nonlabens</taxon>
    </lineage>
</organism>
<dbReference type="OrthoDB" id="9788101at2"/>
<accession>A0A2S6IHD0</accession>
<name>A0A2S6IHD0_9FLAO</name>
<dbReference type="GO" id="GO:0016758">
    <property type="term" value="F:hexosyltransferase activity"/>
    <property type="evidence" value="ECO:0007669"/>
    <property type="project" value="UniProtKB-ARBA"/>
</dbReference>
<dbReference type="RefSeq" id="WP_104516062.1">
    <property type="nucleotide sequence ID" value="NZ_MQVW01000024.1"/>
</dbReference>
<dbReference type="EMBL" id="PTJE01000006">
    <property type="protein sequence ID" value="PPK93605.1"/>
    <property type="molecule type" value="Genomic_DNA"/>
</dbReference>
<dbReference type="SUPFAM" id="SSF53448">
    <property type="entry name" value="Nucleotide-diphospho-sugar transferases"/>
    <property type="match status" value="1"/>
</dbReference>
<dbReference type="Pfam" id="PF00535">
    <property type="entry name" value="Glycos_transf_2"/>
    <property type="match status" value="1"/>
</dbReference>
<comment type="caution">
    <text evidence="2">The sequence shown here is derived from an EMBL/GenBank/DDBJ whole genome shotgun (WGS) entry which is preliminary data.</text>
</comment>
<dbReference type="InterPro" id="IPR029044">
    <property type="entry name" value="Nucleotide-diphossugar_trans"/>
</dbReference>
<gene>
    <name evidence="2" type="ORF">LY01_02388</name>
</gene>
<dbReference type="PANTHER" id="PTHR22916:SF67">
    <property type="entry name" value="COLANIC ACID BIOSYNTHESIS GLYCOSYL TRANSFERASE WCAE-RELATED"/>
    <property type="match status" value="1"/>
</dbReference>
<protein>
    <submittedName>
        <fullName evidence="2">Glycosyl transferase family 2</fullName>
    </submittedName>
</protein>
<keyword evidence="2" id="KW-0808">Transferase</keyword>
<feature type="domain" description="Glycosyltransferase 2-like" evidence="1">
    <location>
        <begin position="10"/>
        <end position="140"/>
    </location>
</feature>
<keyword evidence="3" id="KW-1185">Reference proteome</keyword>
<reference evidence="2 3" key="1">
    <citation type="submission" date="2018-02" db="EMBL/GenBank/DDBJ databases">
        <title>Genomic Encyclopedia of Archaeal and Bacterial Type Strains, Phase II (KMG-II): from individual species to whole genera.</title>
        <authorList>
            <person name="Goeker M."/>
        </authorList>
    </citation>
    <scope>NUCLEOTIDE SEQUENCE [LARGE SCALE GENOMIC DNA]</scope>
    <source>
        <strain evidence="2 3">DSM 16809</strain>
    </source>
</reference>
<sequence length="248" mass="28866">MSEKKKPFFSIIIPTFNVEKVLDNAINSIKIQSSQDYEIIIVDGGSTDNTLQLIESYRDDTVVLRSISEKDRGIYDAMNKGVKMSQGRFLYFLGADDYLLDKNVLSDIKEYALLHPTDVIYGNVNSPKLGNHYAGKFTDAAIFYKNISHQAIFFKRNVFDLVGFYDLSYHVHADWAHNMEWFFHKTIKHRFIDRDIAYFSDGGYSAVKKDHTFRKHIFKLYYKNARNRNSVLKTLLLIIKGVYSRISR</sequence>
<dbReference type="PANTHER" id="PTHR22916">
    <property type="entry name" value="GLYCOSYLTRANSFERASE"/>
    <property type="match status" value="1"/>
</dbReference>
<evidence type="ECO:0000313" key="3">
    <source>
        <dbReference type="Proteomes" id="UP000239002"/>
    </source>
</evidence>